<evidence type="ECO:0000313" key="2">
    <source>
        <dbReference type="Proteomes" id="UP001281003"/>
    </source>
</evidence>
<gene>
    <name evidence="1" type="ORF">B0T20DRAFT_158190</name>
</gene>
<dbReference type="Proteomes" id="UP001281003">
    <property type="component" value="Unassembled WGS sequence"/>
</dbReference>
<sequence length="143" mass="15928">MVSGRRRMAELVVAVFGRSVACLTYPSLLTARFPATAFRLTRMRVYMCPMGILVQPNNTGPCTCFMAFSCSETAGPCDNSAWAMSLRLNSLSQPVNKNWVSVYGFWISRIQHSNRRNIVVSCYIPLCYLLFNSPSAELPTAIS</sequence>
<reference evidence="1" key="2">
    <citation type="submission" date="2023-07" db="EMBL/GenBank/DDBJ databases">
        <authorList>
            <consortium name="Lawrence Berkeley National Laboratory"/>
            <person name="Haridas S."/>
            <person name="Hensen N."/>
            <person name="Bonometti L."/>
            <person name="Westerberg I."/>
            <person name="Brannstrom I.O."/>
            <person name="Guillou S."/>
            <person name="Cros-Aarteil S."/>
            <person name="Calhoun S."/>
            <person name="Kuo A."/>
            <person name="Mondo S."/>
            <person name="Pangilinan J."/>
            <person name="Riley R."/>
            <person name="LaButti K."/>
            <person name="Andreopoulos B."/>
            <person name="Lipzen A."/>
            <person name="Chen C."/>
            <person name="Yanf M."/>
            <person name="Daum C."/>
            <person name="Ng V."/>
            <person name="Clum A."/>
            <person name="Steindorff A."/>
            <person name="Ohm R."/>
            <person name="Martin F."/>
            <person name="Silar P."/>
            <person name="Natvig D."/>
            <person name="Lalanne C."/>
            <person name="Gautier V."/>
            <person name="Ament-velasquez S.L."/>
            <person name="Kruys A."/>
            <person name="Hutchinson M.I."/>
            <person name="Powell A.J."/>
            <person name="Barry K."/>
            <person name="Miller A.N."/>
            <person name="Grigoriev I.V."/>
            <person name="Debuchy R."/>
            <person name="Gladieux P."/>
            <person name="Thoren M.H."/>
            <person name="Johannesson H."/>
        </authorList>
    </citation>
    <scope>NUCLEOTIDE SEQUENCE</scope>
    <source>
        <strain evidence="1">FGSC 1904</strain>
    </source>
</reference>
<dbReference type="AlphaFoldDB" id="A0AAE0UE82"/>
<organism evidence="1 2">
    <name type="scientific">Sordaria brevicollis</name>
    <dbReference type="NCBI Taxonomy" id="83679"/>
    <lineage>
        <taxon>Eukaryota</taxon>
        <taxon>Fungi</taxon>
        <taxon>Dikarya</taxon>
        <taxon>Ascomycota</taxon>
        <taxon>Pezizomycotina</taxon>
        <taxon>Sordariomycetes</taxon>
        <taxon>Sordariomycetidae</taxon>
        <taxon>Sordariales</taxon>
        <taxon>Sordariaceae</taxon>
        <taxon>Sordaria</taxon>
    </lineage>
</organism>
<comment type="caution">
    <text evidence="1">The sequence shown here is derived from an EMBL/GenBank/DDBJ whole genome shotgun (WGS) entry which is preliminary data.</text>
</comment>
<protein>
    <submittedName>
        <fullName evidence="1">Uncharacterized protein</fullName>
    </submittedName>
</protein>
<dbReference type="EMBL" id="JAUTDP010000003">
    <property type="protein sequence ID" value="KAK3400971.1"/>
    <property type="molecule type" value="Genomic_DNA"/>
</dbReference>
<reference evidence="1" key="1">
    <citation type="journal article" date="2023" name="Mol. Phylogenet. Evol.">
        <title>Genome-scale phylogeny and comparative genomics of the fungal order Sordariales.</title>
        <authorList>
            <person name="Hensen N."/>
            <person name="Bonometti L."/>
            <person name="Westerberg I."/>
            <person name="Brannstrom I.O."/>
            <person name="Guillou S."/>
            <person name="Cros-Aarteil S."/>
            <person name="Calhoun S."/>
            <person name="Haridas S."/>
            <person name="Kuo A."/>
            <person name="Mondo S."/>
            <person name="Pangilinan J."/>
            <person name="Riley R."/>
            <person name="LaButti K."/>
            <person name="Andreopoulos B."/>
            <person name="Lipzen A."/>
            <person name="Chen C."/>
            <person name="Yan M."/>
            <person name="Daum C."/>
            <person name="Ng V."/>
            <person name="Clum A."/>
            <person name="Steindorff A."/>
            <person name="Ohm R.A."/>
            <person name="Martin F."/>
            <person name="Silar P."/>
            <person name="Natvig D.O."/>
            <person name="Lalanne C."/>
            <person name="Gautier V."/>
            <person name="Ament-Velasquez S.L."/>
            <person name="Kruys A."/>
            <person name="Hutchinson M.I."/>
            <person name="Powell A.J."/>
            <person name="Barry K."/>
            <person name="Miller A.N."/>
            <person name="Grigoriev I.V."/>
            <person name="Debuchy R."/>
            <person name="Gladieux P."/>
            <person name="Hiltunen Thoren M."/>
            <person name="Johannesson H."/>
        </authorList>
    </citation>
    <scope>NUCLEOTIDE SEQUENCE</scope>
    <source>
        <strain evidence="1">FGSC 1904</strain>
    </source>
</reference>
<proteinExistence type="predicted"/>
<name>A0AAE0UE82_SORBR</name>
<accession>A0AAE0UE82</accession>
<evidence type="ECO:0000313" key="1">
    <source>
        <dbReference type="EMBL" id="KAK3400971.1"/>
    </source>
</evidence>
<keyword evidence="2" id="KW-1185">Reference proteome</keyword>